<evidence type="ECO:0000256" key="5">
    <source>
        <dbReference type="ARBA" id="ARBA00022734"/>
    </source>
</evidence>
<keyword evidence="7" id="KW-1133">Transmembrane helix</keyword>
<comment type="cofactor">
    <cofactor evidence="1 13">
        <name>Mn(2+)</name>
        <dbReference type="ChEBI" id="CHEBI:29035"/>
    </cofactor>
</comment>
<dbReference type="CDD" id="cd23441">
    <property type="entry name" value="beta-trefoil_Ricin_GALNT14-like"/>
    <property type="match status" value="1"/>
</dbReference>
<dbReference type="Pfam" id="PF00652">
    <property type="entry name" value="Ricin_B_lectin"/>
    <property type="match status" value="1"/>
</dbReference>
<accession>A0A346QR70</accession>
<keyword evidence="9" id="KW-0472">Membrane</keyword>
<dbReference type="SMART" id="SM00458">
    <property type="entry name" value="RICIN"/>
    <property type="match status" value="1"/>
</dbReference>
<evidence type="ECO:0000256" key="12">
    <source>
        <dbReference type="ARBA" id="ARBA00023211"/>
    </source>
</evidence>
<evidence type="ECO:0000256" key="9">
    <source>
        <dbReference type="ARBA" id="ARBA00023136"/>
    </source>
</evidence>
<feature type="domain" description="Ricin B lectin" evidence="14">
    <location>
        <begin position="427"/>
        <end position="544"/>
    </location>
</feature>
<dbReference type="GO" id="GO:0030246">
    <property type="term" value="F:carbohydrate binding"/>
    <property type="evidence" value="ECO:0007669"/>
    <property type="project" value="UniProtKB-KW"/>
</dbReference>
<dbReference type="GO" id="GO:0004653">
    <property type="term" value="F:polypeptide N-acetylgalactosaminyltransferase activity"/>
    <property type="evidence" value="ECO:0007669"/>
    <property type="project" value="TreeGrafter"/>
</dbReference>
<keyword evidence="13 15" id="KW-0328">Glycosyltransferase</keyword>
<evidence type="ECO:0000256" key="7">
    <source>
        <dbReference type="ARBA" id="ARBA00022989"/>
    </source>
</evidence>
<evidence type="ECO:0000259" key="14">
    <source>
        <dbReference type="SMART" id="SM00458"/>
    </source>
</evidence>
<sequence>MRRRRVFRITMVTAAIISVIYLVLVTTTSSTKFRRKKNVGSGGSGEPPVSVSQAVGYLAGGYIRDKEHDPLAKHAFNVRISNSLPNDRSLPDTRHPRCEELEYDPASLPTVSVVVTFHNEARSALLRTLVSVLSRTPEDLLEDIILVDDASDNASDGLLLAALPKVRLLRNDERQGLIRSRVRGADASKGETIFFLDSHCEVNQGWVTPLLDTLRQKPKSVVCPVIDVIDQDTLDYRATGTVLKGGFDWGLHFRWVPLTDEEKMARVEPTSVYRSPAVAGGLFLISRSWWDQLGKYDVGLDVWGAENLEISFKAWQCGGSVEVAPCSRVGHIFRKRHPYTFPEGNANTYLRNSRRVAEVWLDEFIHFFYETRPNALQIPHGDISERKELRSRLGCRGFGWYLKTIYPELATPSRHELAYGQLRQRNTCLQGPESPSLDKKQQRAPDTELLVEVTTCVAERATQEWSLSQDGAVAQGGLCLSVLAPSDARVHVQQCLAGPKQRWLRQGRRLQHGASGLCLDSASDYGALVQPCRNNLLSQQWDFSVELQALSAL</sequence>
<name>A0A346QR70_PROCL</name>
<dbReference type="InterPro" id="IPR045885">
    <property type="entry name" value="GalNAc-T"/>
</dbReference>
<keyword evidence="5 13" id="KW-0430">Lectin</keyword>
<evidence type="ECO:0000256" key="3">
    <source>
        <dbReference type="ARBA" id="ARBA00005680"/>
    </source>
</evidence>
<dbReference type="EC" id="2.4.1.-" evidence="13"/>
<evidence type="ECO:0000256" key="10">
    <source>
        <dbReference type="ARBA" id="ARBA00023157"/>
    </source>
</evidence>
<dbReference type="SUPFAM" id="SSF50370">
    <property type="entry name" value="Ricin B-like lectins"/>
    <property type="match status" value="1"/>
</dbReference>
<dbReference type="CDD" id="cd02510">
    <property type="entry name" value="pp-GalNAc-T"/>
    <property type="match status" value="1"/>
</dbReference>
<dbReference type="GO" id="GO:0000139">
    <property type="term" value="C:Golgi membrane"/>
    <property type="evidence" value="ECO:0007669"/>
    <property type="project" value="UniProtKB-SubCell"/>
</dbReference>
<dbReference type="GO" id="GO:0006493">
    <property type="term" value="P:protein O-linked glycosylation"/>
    <property type="evidence" value="ECO:0007669"/>
    <property type="project" value="UniProtKB-ARBA"/>
</dbReference>
<comment type="similarity">
    <text evidence="3 13">Belongs to the glycosyltransferase 2 family. GalNAc-T subfamily.</text>
</comment>
<dbReference type="PROSITE" id="PS50231">
    <property type="entry name" value="RICIN_B_LECTIN"/>
    <property type="match status" value="1"/>
</dbReference>
<keyword evidence="11" id="KW-0325">Glycoprotein</keyword>
<organism evidence="15">
    <name type="scientific">Procambarus clarkii</name>
    <name type="common">Red swamp crayfish</name>
    <dbReference type="NCBI Taxonomy" id="6728"/>
    <lineage>
        <taxon>Eukaryota</taxon>
        <taxon>Metazoa</taxon>
        <taxon>Ecdysozoa</taxon>
        <taxon>Arthropoda</taxon>
        <taxon>Crustacea</taxon>
        <taxon>Multicrustacea</taxon>
        <taxon>Malacostraca</taxon>
        <taxon>Eumalacostraca</taxon>
        <taxon>Eucarida</taxon>
        <taxon>Decapoda</taxon>
        <taxon>Pleocyemata</taxon>
        <taxon>Astacidea</taxon>
        <taxon>Astacoidea</taxon>
        <taxon>Cambaridae</taxon>
        <taxon>Procambarus</taxon>
    </lineage>
</organism>
<dbReference type="Gene3D" id="3.90.550.10">
    <property type="entry name" value="Spore Coat Polysaccharide Biosynthesis Protein SpsA, Chain A"/>
    <property type="match status" value="1"/>
</dbReference>
<evidence type="ECO:0000256" key="11">
    <source>
        <dbReference type="ARBA" id="ARBA00023180"/>
    </source>
</evidence>
<dbReference type="InterPro" id="IPR029044">
    <property type="entry name" value="Nucleotide-diphossugar_trans"/>
</dbReference>
<keyword evidence="4" id="KW-0812">Transmembrane</keyword>
<proteinExistence type="evidence at transcript level"/>
<dbReference type="Gene3D" id="2.80.10.50">
    <property type="match status" value="1"/>
</dbReference>
<feature type="non-terminal residue" evidence="15">
    <location>
        <position position="553"/>
    </location>
</feature>
<evidence type="ECO:0000256" key="8">
    <source>
        <dbReference type="ARBA" id="ARBA00023034"/>
    </source>
</evidence>
<evidence type="ECO:0000256" key="4">
    <source>
        <dbReference type="ARBA" id="ARBA00022692"/>
    </source>
</evidence>
<dbReference type="Pfam" id="PF00535">
    <property type="entry name" value="Glycos_transf_2"/>
    <property type="match status" value="1"/>
</dbReference>
<dbReference type="UniPathway" id="UPA00378"/>
<reference evidence="15" key="1">
    <citation type="submission" date="2018-02" db="EMBL/GenBank/DDBJ databases">
        <title>Transcriptome of the abdominal nerve cord of crayfish Procambarus clarkii.</title>
        <authorList>
            <person name="Gonzalez-Barrios J.A."/>
            <person name="Calderon-Rosete G."/>
            <person name="Rodriguez-Sosa L."/>
            <person name="Lara-Lozano M."/>
            <person name="Pina-Leyva C."/>
        </authorList>
    </citation>
    <scope>NUCLEOTIDE SEQUENCE</scope>
    <source>
        <strain evidence="15">Pc02122016</strain>
        <tissue evidence="15">Abdominal nerve cord</tissue>
    </source>
</reference>
<keyword evidence="12 13" id="KW-0464">Manganese</keyword>
<dbReference type="PANTHER" id="PTHR11675">
    <property type="entry name" value="N-ACETYLGALACTOSAMINYLTRANSFERASE"/>
    <property type="match status" value="1"/>
</dbReference>
<evidence type="ECO:0000256" key="6">
    <source>
        <dbReference type="ARBA" id="ARBA00022968"/>
    </source>
</evidence>
<keyword evidence="6" id="KW-0735">Signal-anchor</keyword>
<keyword evidence="10 13" id="KW-1015">Disulfide bond</keyword>
<dbReference type="AlphaFoldDB" id="A0A346QR70"/>
<keyword evidence="13 15" id="KW-0808">Transferase</keyword>
<feature type="non-terminal residue" evidence="15">
    <location>
        <position position="1"/>
    </location>
</feature>
<dbReference type="InterPro" id="IPR035992">
    <property type="entry name" value="Ricin_B-like_lectins"/>
</dbReference>
<evidence type="ECO:0000256" key="2">
    <source>
        <dbReference type="ARBA" id="ARBA00004323"/>
    </source>
</evidence>
<comment type="pathway">
    <text evidence="13">Protein modification; protein glycosylation.</text>
</comment>
<evidence type="ECO:0000313" key="15">
    <source>
        <dbReference type="EMBL" id="AXR98460.1"/>
    </source>
</evidence>
<dbReference type="SUPFAM" id="SSF53448">
    <property type="entry name" value="Nucleotide-diphospho-sugar transferases"/>
    <property type="match status" value="1"/>
</dbReference>
<evidence type="ECO:0000256" key="13">
    <source>
        <dbReference type="RuleBase" id="RU361242"/>
    </source>
</evidence>
<dbReference type="InterPro" id="IPR001173">
    <property type="entry name" value="Glyco_trans_2-like"/>
</dbReference>
<keyword evidence="8 13" id="KW-0333">Golgi apparatus</keyword>
<comment type="subcellular location">
    <subcellularLocation>
        <location evidence="2 13">Golgi apparatus membrane</location>
        <topology evidence="2 13">Single-pass type II membrane protein</topology>
    </subcellularLocation>
</comment>
<dbReference type="FunFam" id="3.90.550.10:FF:000053">
    <property type="entry name" value="Polypeptide N-acetylgalactosaminyltransferase"/>
    <property type="match status" value="1"/>
</dbReference>
<dbReference type="OrthoDB" id="5988548at2759"/>
<dbReference type="InterPro" id="IPR000772">
    <property type="entry name" value="Ricin_B_lectin"/>
</dbReference>
<dbReference type="EMBL" id="MG910472">
    <property type="protein sequence ID" value="AXR98460.1"/>
    <property type="molecule type" value="mRNA"/>
</dbReference>
<dbReference type="PANTHER" id="PTHR11675:SF128">
    <property type="entry name" value="POLYPEPTIDE N-ACETYLGALACTOSAMINYLTRANSFERASE 13-RELATED"/>
    <property type="match status" value="1"/>
</dbReference>
<gene>
    <name evidence="15" type="primary">Galnt2</name>
</gene>
<evidence type="ECO:0000256" key="1">
    <source>
        <dbReference type="ARBA" id="ARBA00001936"/>
    </source>
</evidence>
<protein>
    <recommendedName>
        <fullName evidence="13">Polypeptide N-acetylgalactosaminyltransferase</fullName>
        <ecNumber evidence="13">2.4.1.-</ecNumber>
    </recommendedName>
    <alternativeName>
        <fullName evidence="13">Protein-UDP acetylgalactosaminyltransferase</fullName>
    </alternativeName>
</protein>